<feature type="domain" description="Cytochrome c" evidence="7">
    <location>
        <begin position="170"/>
        <end position="278"/>
    </location>
</feature>
<evidence type="ECO:0000256" key="6">
    <source>
        <dbReference type="SAM" id="SignalP"/>
    </source>
</evidence>
<evidence type="ECO:0000256" key="1">
    <source>
        <dbReference type="ARBA" id="ARBA00022617"/>
    </source>
</evidence>
<keyword evidence="3 4" id="KW-0408">Iron</keyword>
<evidence type="ECO:0000313" key="8">
    <source>
        <dbReference type="EMBL" id="MBB3769538.1"/>
    </source>
</evidence>
<evidence type="ECO:0000256" key="4">
    <source>
        <dbReference type="PROSITE-ProRule" id="PRU00433"/>
    </source>
</evidence>
<keyword evidence="1 4" id="KW-0349">Heme</keyword>
<keyword evidence="2 4" id="KW-0479">Metal-binding</keyword>
<protein>
    <submittedName>
        <fullName evidence="8">Cytochrome c553</fullName>
    </submittedName>
</protein>
<evidence type="ECO:0000259" key="7">
    <source>
        <dbReference type="PROSITE" id="PS51007"/>
    </source>
</evidence>
<feature type="region of interest" description="Disordered" evidence="5">
    <location>
        <begin position="150"/>
        <end position="169"/>
    </location>
</feature>
<feature type="chain" id="PRO_5032816426" evidence="6">
    <location>
        <begin position="26"/>
        <end position="281"/>
    </location>
</feature>
<feature type="domain" description="Cytochrome c" evidence="7">
    <location>
        <begin position="28"/>
        <end position="134"/>
    </location>
</feature>
<dbReference type="AlphaFoldDB" id="A0A839Z654"/>
<feature type="signal peptide" evidence="6">
    <location>
        <begin position="1"/>
        <end position="25"/>
    </location>
</feature>
<dbReference type="PANTHER" id="PTHR35008">
    <property type="entry name" value="BLL4482 PROTEIN-RELATED"/>
    <property type="match status" value="1"/>
</dbReference>
<sequence>MRVLGIIALAAASLALQGGTPAAQAAEDAAARGGYLVNAVMICGRCHTTPGPSARPFAGGRMIETPAYTVQGSNITPDPATGIGGWSDAAIGRAITQGLRPDGSRMSASMPYGFYAGLAPQDLAAIIGYLRALPPVSNAVAAPRYAVPPAPATAMPQSSGPQSSGSAGDARIEQGRYLGTLARCLGCHSTPGADGEPDLTAGLGHGGARFEGPWGVVVAPDITPRGLADWSDEAIRRALVEGIAPDGRKLAAPMQAKAYAQLVPGDVDALIAWLRSLPAEN</sequence>
<proteinExistence type="predicted"/>
<reference evidence="8 9" key="1">
    <citation type="submission" date="2020-08" db="EMBL/GenBank/DDBJ databases">
        <title>Genomic Encyclopedia of Type Strains, Phase IV (KMG-IV): sequencing the most valuable type-strain genomes for metagenomic binning, comparative biology and taxonomic classification.</title>
        <authorList>
            <person name="Goeker M."/>
        </authorList>
    </citation>
    <scope>NUCLEOTIDE SEQUENCE [LARGE SCALE GENOMIC DNA]</scope>
    <source>
        <strain evidence="8 9">DSM 5895</strain>
    </source>
</reference>
<dbReference type="PROSITE" id="PS51007">
    <property type="entry name" value="CYTC"/>
    <property type="match status" value="2"/>
</dbReference>
<feature type="compositionally biased region" description="Low complexity" evidence="5">
    <location>
        <begin position="152"/>
        <end position="166"/>
    </location>
</feature>
<dbReference type="PANTHER" id="PTHR35008:SF4">
    <property type="entry name" value="BLL4482 PROTEIN"/>
    <property type="match status" value="1"/>
</dbReference>
<dbReference type="EMBL" id="JACICD010000001">
    <property type="protein sequence ID" value="MBB3769538.1"/>
    <property type="molecule type" value="Genomic_DNA"/>
</dbReference>
<dbReference type="GO" id="GO:0009055">
    <property type="term" value="F:electron transfer activity"/>
    <property type="evidence" value="ECO:0007669"/>
    <property type="project" value="InterPro"/>
</dbReference>
<evidence type="ECO:0000256" key="5">
    <source>
        <dbReference type="SAM" id="MobiDB-lite"/>
    </source>
</evidence>
<keyword evidence="6" id="KW-0732">Signal</keyword>
<accession>A0A839Z654</accession>
<dbReference type="Gene3D" id="1.10.760.10">
    <property type="entry name" value="Cytochrome c-like domain"/>
    <property type="match status" value="2"/>
</dbReference>
<dbReference type="InterPro" id="IPR009056">
    <property type="entry name" value="Cyt_c-like_dom"/>
</dbReference>
<name>A0A839Z654_9HYPH</name>
<dbReference type="SUPFAM" id="SSF46626">
    <property type="entry name" value="Cytochrome c"/>
    <property type="match status" value="2"/>
</dbReference>
<organism evidence="8 9">
    <name type="scientific">Ancylobacter tetraedralis</name>
    <dbReference type="NCBI Taxonomy" id="217068"/>
    <lineage>
        <taxon>Bacteria</taxon>
        <taxon>Pseudomonadati</taxon>
        <taxon>Pseudomonadota</taxon>
        <taxon>Alphaproteobacteria</taxon>
        <taxon>Hyphomicrobiales</taxon>
        <taxon>Xanthobacteraceae</taxon>
        <taxon>Ancylobacter</taxon>
    </lineage>
</organism>
<comment type="caution">
    <text evidence="8">The sequence shown here is derived from an EMBL/GenBank/DDBJ whole genome shotgun (WGS) entry which is preliminary data.</text>
</comment>
<keyword evidence="9" id="KW-1185">Reference proteome</keyword>
<dbReference type="RefSeq" id="WP_183187752.1">
    <property type="nucleotide sequence ID" value="NZ_JACICD010000001.1"/>
</dbReference>
<dbReference type="InterPro" id="IPR051459">
    <property type="entry name" value="Cytochrome_c-type_DH"/>
</dbReference>
<dbReference type="GO" id="GO:0020037">
    <property type="term" value="F:heme binding"/>
    <property type="evidence" value="ECO:0007669"/>
    <property type="project" value="InterPro"/>
</dbReference>
<dbReference type="Proteomes" id="UP000533469">
    <property type="component" value="Unassembled WGS sequence"/>
</dbReference>
<evidence type="ECO:0000256" key="3">
    <source>
        <dbReference type="ARBA" id="ARBA00023004"/>
    </source>
</evidence>
<evidence type="ECO:0000313" key="9">
    <source>
        <dbReference type="Proteomes" id="UP000533469"/>
    </source>
</evidence>
<gene>
    <name evidence="8" type="ORF">FHS55_000124</name>
</gene>
<evidence type="ECO:0000256" key="2">
    <source>
        <dbReference type="ARBA" id="ARBA00022723"/>
    </source>
</evidence>
<dbReference type="GO" id="GO:0046872">
    <property type="term" value="F:metal ion binding"/>
    <property type="evidence" value="ECO:0007669"/>
    <property type="project" value="UniProtKB-KW"/>
</dbReference>
<dbReference type="InterPro" id="IPR036909">
    <property type="entry name" value="Cyt_c-like_dom_sf"/>
</dbReference>